<dbReference type="Proteomes" id="UP000011080">
    <property type="component" value="Unassembled WGS sequence"/>
</dbReference>
<dbReference type="PANTHER" id="PTHR14224:SF107">
    <property type="match status" value="1"/>
</dbReference>
<evidence type="ECO:0000313" key="4">
    <source>
        <dbReference type="EMBL" id="ELR59943.1"/>
    </source>
</evidence>
<protein>
    <submittedName>
        <fullName evidence="4">Uncharacterized protein</fullName>
    </submittedName>
</protein>
<reference evidence="4 5" key="1">
    <citation type="journal article" date="2012" name="Nat. Genet.">
        <title>The yak genome and adaptation to life at high altitude.</title>
        <authorList>
            <person name="Qiu Q."/>
            <person name="Zhang G."/>
            <person name="Ma T."/>
            <person name="Qian W."/>
            <person name="Wang J."/>
            <person name="Ye Z."/>
            <person name="Cao C."/>
            <person name="Hu Q."/>
            <person name="Kim J."/>
            <person name="Larkin D.M."/>
            <person name="Auvil L."/>
            <person name="Capitanu B."/>
            <person name="Ma J."/>
            <person name="Lewin H.A."/>
            <person name="Qian X."/>
            <person name="Lang Y."/>
            <person name="Zhou R."/>
            <person name="Wang L."/>
            <person name="Wang K."/>
            <person name="Xia J."/>
            <person name="Liao S."/>
            <person name="Pan S."/>
            <person name="Lu X."/>
            <person name="Hou H."/>
            <person name="Wang Y."/>
            <person name="Zang X."/>
            <person name="Yin Y."/>
            <person name="Ma H."/>
            <person name="Zhang J."/>
            <person name="Wang Z."/>
            <person name="Zhang Y."/>
            <person name="Zhang D."/>
            <person name="Yonezawa T."/>
            <person name="Hasegawa M."/>
            <person name="Zhong Y."/>
            <person name="Liu W."/>
            <person name="Zhang Y."/>
            <person name="Huang Z."/>
            <person name="Zhang S."/>
            <person name="Long R."/>
            <person name="Yang H."/>
            <person name="Wang J."/>
            <person name="Lenstra J.A."/>
            <person name="Cooper D.N."/>
            <person name="Wu Y."/>
            <person name="Wang J."/>
            <person name="Shi P."/>
            <person name="Wang J."/>
            <person name="Liu J."/>
        </authorList>
    </citation>
    <scope>NUCLEOTIDE SEQUENCE [LARGE SCALE GENOMIC DNA]</scope>
    <source>
        <strain evidence="5">yakQH1</strain>
    </source>
</reference>
<gene>
    <name evidence="4" type="ORF">M91_17772</name>
</gene>
<dbReference type="EMBL" id="JH880647">
    <property type="protein sequence ID" value="ELR59943.1"/>
    <property type="molecule type" value="Genomic_DNA"/>
</dbReference>
<evidence type="ECO:0000256" key="3">
    <source>
        <dbReference type="ARBA" id="ARBA00022737"/>
    </source>
</evidence>
<dbReference type="FunFam" id="3.80.10.10:FF:000794">
    <property type="entry name" value="Similar to preferentially-expressed antigen in melanoma-like 3"/>
    <property type="match status" value="1"/>
</dbReference>
<dbReference type="GO" id="GO:0045596">
    <property type="term" value="P:negative regulation of cell differentiation"/>
    <property type="evidence" value="ECO:0007669"/>
    <property type="project" value="InterPro"/>
</dbReference>
<dbReference type="GO" id="GO:0005737">
    <property type="term" value="C:cytoplasm"/>
    <property type="evidence" value="ECO:0007669"/>
    <property type="project" value="TreeGrafter"/>
</dbReference>
<comment type="similarity">
    <text evidence="1">Belongs to the PRAME family.</text>
</comment>
<organism evidence="4 5">
    <name type="scientific">Bos mutus</name>
    <name type="common">wild yak</name>
    <dbReference type="NCBI Taxonomy" id="72004"/>
    <lineage>
        <taxon>Eukaryota</taxon>
        <taxon>Metazoa</taxon>
        <taxon>Chordata</taxon>
        <taxon>Craniata</taxon>
        <taxon>Vertebrata</taxon>
        <taxon>Euteleostomi</taxon>
        <taxon>Mammalia</taxon>
        <taxon>Eutheria</taxon>
        <taxon>Laurasiatheria</taxon>
        <taxon>Artiodactyla</taxon>
        <taxon>Ruminantia</taxon>
        <taxon>Pecora</taxon>
        <taxon>Bovidae</taxon>
        <taxon>Bovinae</taxon>
        <taxon>Bos</taxon>
    </lineage>
</organism>
<dbReference type="InterPro" id="IPR050694">
    <property type="entry name" value="LRRC14/PRAME"/>
</dbReference>
<accession>L8IVB5</accession>
<dbReference type="SUPFAM" id="SSF52047">
    <property type="entry name" value="RNI-like"/>
    <property type="match status" value="1"/>
</dbReference>
<keyword evidence="3" id="KW-0677">Repeat</keyword>
<evidence type="ECO:0000256" key="2">
    <source>
        <dbReference type="ARBA" id="ARBA00022614"/>
    </source>
</evidence>
<dbReference type="GO" id="GO:0043066">
    <property type="term" value="P:negative regulation of apoptotic process"/>
    <property type="evidence" value="ECO:0007669"/>
    <property type="project" value="InterPro"/>
</dbReference>
<evidence type="ECO:0000256" key="1">
    <source>
        <dbReference type="ARBA" id="ARBA00009608"/>
    </source>
</evidence>
<dbReference type="PIRSF" id="PIRSF038286">
    <property type="entry name" value="PRAME"/>
    <property type="match status" value="1"/>
</dbReference>
<evidence type="ECO:0000313" key="5">
    <source>
        <dbReference type="Proteomes" id="UP000011080"/>
    </source>
</evidence>
<name>L8IVB5_9CETA</name>
<sequence>VRMSAHNPPRLVNLAAMSLLRDEALAIWSLEYLPMELYPPLFMAAFSLRRSETMMAMVQTWPFARLPLGGLMKKPHQETLEAVLDGLDVLLAQKVQPRKCKLRVLDLRNTGQDFWNMWSGDKYHVTSSSLMASVAKDMPRTKHPLAPLEVYINLWLKKKTLCKFLSYPFRWEEQQKGSIHLCCKKIKIVSRSKENIKKVLSMLKLDCIQEMELNFTQKLSTLAKFAPLLSKMSNVQRLLLSPIHGSAVEEQDHQALLQFMFQILRLQYLWDVCMKAPSFLEGLLNQMLKCLKTPLDNISMTRCLLTEPKLPHLSQCPAIYQLKGLNLSGVTLTNFSPKLRQVLLEKVAGTLEELDLNVCGIMDSHLTAILPTLNHCCQLRVLSMCGNLVSMAVLESLLCHNSWVACFKSRDLSCPSGELQFLDILHQERLVQLKAELWEILTDLGHPRNIWVSPSPCPHCGEDVCDHLSPNT</sequence>
<dbReference type="AlphaFoldDB" id="L8IVB5"/>
<keyword evidence="2" id="KW-0433">Leucine-rich repeat</keyword>
<dbReference type="GO" id="GO:0008284">
    <property type="term" value="P:positive regulation of cell population proliferation"/>
    <property type="evidence" value="ECO:0007669"/>
    <property type="project" value="InterPro"/>
</dbReference>
<dbReference type="InterPro" id="IPR032675">
    <property type="entry name" value="LRR_dom_sf"/>
</dbReference>
<dbReference type="Gene3D" id="3.80.10.10">
    <property type="entry name" value="Ribonuclease Inhibitor"/>
    <property type="match status" value="1"/>
</dbReference>
<dbReference type="PANTHER" id="PTHR14224">
    <property type="entry name" value="SIMILAR TO PREFERENTIALLY EXPRESSED ANTIGEN IN MELANOMA-LIKE 3"/>
    <property type="match status" value="1"/>
</dbReference>
<dbReference type="GO" id="GO:0045892">
    <property type="term" value="P:negative regulation of DNA-templated transcription"/>
    <property type="evidence" value="ECO:0007669"/>
    <property type="project" value="InterPro"/>
</dbReference>
<proteinExistence type="inferred from homology"/>
<dbReference type="InterPro" id="IPR026271">
    <property type="entry name" value="PRAME"/>
</dbReference>
<feature type="non-terminal residue" evidence="4">
    <location>
        <position position="472"/>
    </location>
</feature>